<dbReference type="Proteomes" id="UP000824262">
    <property type="component" value="Unassembled WGS sequence"/>
</dbReference>
<feature type="transmembrane region" description="Helical" evidence="5">
    <location>
        <begin position="289"/>
        <end position="315"/>
    </location>
</feature>
<dbReference type="PANTHER" id="PTHR43376">
    <property type="entry name" value="OLIGOPEPTIDE TRANSPORT SYSTEM PERMEASE PROTEIN"/>
    <property type="match status" value="1"/>
</dbReference>
<evidence type="ECO:0000256" key="2">
    <source>
        <dbReference type="ARBA" id="ARBA00022692"/>
    </source>
</evidence>
<evidence type="ECO:0000313" key="7">
    <source>
        <dbReference type="EMBL" id="HIQ79399.1"/>
    </source>
</evidence>
<dbReference type="GO" id="GO:0055085">
    <property type="term" value="P:transmembrane transport"/>
    <property type="evidence" value="ECO:0007669"/>
    <property type="project" value="InterPro"/>
</dbReference>
<evidence type="ECO:0000256" key="3">
    <source>
        <dbReference type="ARBA" id="ARBA00022989"/>
    </source>
</evidence>
<sequence>MKKYTRSIFTALACFLIVVVLNFCLPRLLPGNPVAYLTGFAEEDMTPRQYEYYTEALHLNDPPLRQFMYYAESLLDGTLGYSYKKEAVVSSLILERLGYTLQITLPAVLFSTLIGLFWGLRCGYKKGGWGDRLSTGALIVLNTVPSFLIALLLIIFFCFTFRLLPYSGLSSAGVGRGTAEYVVDRLAHLILPVGTLTLASLPSRYLLVRNMAAGISGEKYVLYARERGLPDGRIQLSYILRNIAQPVITMAGMGVSVCVGGSLVIENIFSINGMGSLLSEAVYTLDYPLMQGILFVTTLIMVVSIVVSDIVCILIDPRVIWGETA</sequence>
<reference evidence="7" key="2">
    <citation type="journal article" date="2021" name="PeerJ">
        <title>Extensive microbial diversity within the chicken gut microbiome revealed by metagenomics and culture.</title>
        <authorList>
            <person name="Gilroy R."/>
            <person name="Ravi A."/>
            <person name="Getino M."/>
            <person name="Pursley I."/>
            <person name="Horton D.L."/>
            <person name="Alikhan N.F."/>
            <person name="Baker D."/>
            <person name="Gharbi K."/>
            <person name="Hall N."/>
            <person name="Watson M."/>
            <person name="Adriaenssens E.M."/>
            <person name="Foster-Nyarko E."/>
            <person name="Jarju S."/>
            <person name="Secka A."/>
            <person name="Antonio M."/>
            <person name="Oren A."/>
            <person name="Chaudhuri R.R."/>
            <person name="La Ragione R."/>
            <person name="Hildebrand F."/>
            <person name="Pallen M.J."/>
        </authorList>
    </citation>
    <scope>NUCLEOTIDE SEQUENCE</scope>
    <source>
        <strain evidence="7">ChiBcolR7-354</strain>
    </source>
</reference>
<keyword evidence="4 5" id="KW-0472">Membrane</keyword>
<dbReference type="AlphaFoldDB" id="A0A9D1CTT1"/>
<evidence type="ECO:0000259" key="6">
    <source>
        <dbReference type="PROSITE" id="PS50928"/>
    </source>
</evidence>
<feature type="transmembrane region" description="Helical" evidence="5">
    <location>
        <begin position="99"/>
        <end position="118"/>
    </location>
</feature>
<evidence type="ECO:0000313" key="8">
    <source>
        <dbReference type="Proteomes" id="UP000824262"/>
    </source>
</evidence>
<dbReference type="CDD" id="cd06261">
    <property type="entry name" value="TM_PBP2"/>
    <property type="match status" value="1"/>
</dbReference>
<keyword evidence="5" id="KW-0813">Transport</keyword>
<dbReference type="EMBL" id="DVGA01000101">
    <property type="protein sequence ID" value="HIQ79399.1"/>
    <property type="molecule type" value="Genomic_DNA"/>
</dbReference>
<feature type="transmembrane region" description="Helical" evidence="5">
    <location>
        <begin position="247"/>
        <end position="269"/>
    </location>
</feature>
<comment type="caution">
    <text evidence="7">The sequence shown here is derived from an EMBL/GenBank/DDBJ whole genome shotgun (WGS) entry which is preliminary data.</text>
</comment>
<dbReference type="PROSITE" id="PS50928">
    <property type="entry name" value="ABC_TM1"/>
    <property type="match status" value="1"/>
</dbReference>
<evidence type="ECO:0000256" key="4">
    <source>
        <dbReference type="ARBA" id="ARBA00023136"/>
    </source>
</evidence>
<keyword evidence="3 5" id="KW-1133">Transmembrane helix</keyword>
<dbReference type="InterPro" id="IPR035906">
    <property type="entry name" value="MetI-like_sf"/>
</dbReference>
<gene>
    <name evidence="7" type="ORF">IAB77_09120</name>
</gene>
<evidence type="ECO:0000256" key="5">
    <source>
        <dbReference type="RuleBase" id="RU363032"/>
    </source>
</evidence>
<organism evidence="7 8">
    <name type="scientific">Candidatus Scatomorpha intestinavium</name>
    <dbReference type="NCBI Taxonomy" id="2840922"/>
    <lineage>
        <taxon>Bacteria</taxon>
        <taxon>Bacillati</taxon>
        <taxon>Bacillota</taxon>
        <taxon>Clostridia</taxon>
        <taxon>Eubacteriales</taxon>
        <taxon>Candidatus Scatomorpha</taxon>
    </lineage>
</organism>
<dbReference type="GO" id="GO:0005886">
    <property type="term" value="C:plasma membrane"/>
    <property type="evidence" value="ECO:0007669"/>
    <property type="project" value="UniProtKB-SubCell"/>
</dbReference>
<dbReference type="Pfam" id="PF00528">
    <property type="entry name" value="BPD_transp_1"/>
    <property type="match status" value="1"/>
</dbReference>
<comment type="similarity">
    <text evidence="5">Belongs to the binding-protein-dependent transport system permease family.</text>
</comment>
<evidence type="ECO:0000256" key="1">
    <source>
        <dbReference type="ARBA" id="ARBA00004141"/>
    </source>
</evidence>
<accession>A0A9D1CTT1</accession>
<feature type="transmembrane region" description="Helical" evidence="5">
    <location>
        <begin position="139"/>
        <end position="166"/>
    </location>
</feature>
<feature type="domain" description="ABC transmembrane type-1" evidence="6">
    <location>
        <begin position="97"/>
        <end position="312"/>
    </location>
</feature>
<feature type="transmembrane region" description="Helical" evidence="5">
    <location>
        <begin position="186"/>
        <end position="207"/>
    </location>
</feature>
<proteinExistence type="inferred from homology"/>
<reference evidence="7" key="1">
    <citation type="submission" date="2020-10" db="EMBL/GenBank/DDBJ databases">
        <authorList>
            <person name="Gilroy R."/>
        </authorList>
    </citation>
    <scope>NUCLEOTIDE SEQUENCE</scope>
    <source>
        <strain evidence="7">ChiBcolR7-354</strain>
    </source>
</reference>
<dbReference type="InterPro" id="IPR000515">
    <property type="entry name" value="MetI-like"/>
</dbReference>
<keyword evidence="2 5" id="KW-0812">Transmembrane</keyword>
<name>A0A9D1CTT1_9FIRM</name>
<comment type="subcellular location">
    <subcellularLocation>
        <location evidence="5">Cell membrane</location>
        <topology evidence="5">Multi-pass membrane protein</topology>
    </subcellularLocation>
    <subcellularLocation>
        <location evidence="1">Membrane</location>
        <topology evidence="1">Multi-pass membrane protein</topology>
    </subcellularLocation>
</comment>
<protein>
    <submittedName>
        <fullName evidence="7">ABC transporter permease</fullName>
    </submittedName>
</protein>
<dbReference type="Gene3D" id="1.10.3720.10">
    <property type="entry name" value="MetI-like"/>
    <property type="match status" value="1"/>
</dbReference>
<dbReference type="SUPFAM" id="SSF161098">
    <property type="entry name" value="MetI-like"/>
    <property type="match status" value="1"/>
</dbReference>
<dbReference type="PANTHER" id="PTHR43376:SF1">
    <property type="entry name" value="OLIGOPEPTIDE TRANSPORT SYSTEM PERMEASE PROTEIN"/>
    <property type="match status" value="1"/>
</dbReference>